<gene>
    <name evidence="2" type="ORF">PR003_g34043</name>
</gene>
<feature type="region of interest" description="Disordered" evidence="1">
    <location>
        <begin position="27"/>
        <end position="54"/>
    </location>
</feature>
<accession>A0A6A4AQG2</accession>
<organism evidence="2 3">
    <name type="scientific">Phytophthora rubi</name>
    <dbReference type="NCBI Taxonomy" id="129364"/>
    <lineage>
        <taxon>Eukaryota</taxon>
        <taxon>Sar</taxon>
        <taxon>Stramenopiles</taxon>
        <taxon>Oomycota</taxon>
        <taxon>Peronosporomycetes</taxon>
        <taxon>Peronosporales</taxon>
        <taxon>Peronosporaceae</taxon>
        <taxon>Phytophthora</taxon>
    </lineage>
</organism>
<dbReference type="EMBL" id="QXFT01010589">
    <property type="protein sequence ID" value="KAE9261178.1"/>
    <property type="molecule type" value="Genomic_DNA"/>
</dbReference>
<keyword evidence="3" id="KW-1185">Reference proteome</keyword>
<evidence type="ECO:0000256" key="1">
    <source>
        <dbReference type="SAM" id="MobiDB-lite"/>
    </source>
</evidence>
<name>A0A6A4AQG2_9STRA</name>
<reference evidence="2 3" key="1">
    <citation type="submission" date="2018-08" db="EMBL/GenBank/DDBJ databases">
        <title>Genomic investigation of the strawberry pathogen Phytophthora fragariae indicates pathogenicity is determined by transcriptional variation in three key races.</title>
        <authorList>
            <person name="Adams T.M."/>
            <person name="Armitage A.D."/>
            <person name="Sobczyk M.K."/>
            <person name="Bates H.J."/>
            <person name="Dunwell J.M."/>
            <person name="Nellist C.F."/>
            <person name="Harrison R.J."/>
        </authorList>
    </citation>
    <scope>NUCLEOTIDE SEQUENCE [LARGE SCALE GENOMIC DNA]</scope>
    <source>
        <strain evidence="2 3">SCRP333</strain>
    </source>
</reference>
<protein>
    <submittedName>
        <fullName evidence="2">Uncharacterized protein</fullName>
    </submittedName>
</protein>
<sequence length="54" mass="5955">MTSSITLEKEHPSAQPDLLKLHTQLERIPLPPPQGDSLQPKRSGGLQWSARGPE</sequence>
<dbReference type="Proteomes" id="UP000434957">
    <property type="component" value="Unassembled WGS sequence"/>
</dbReference>
<dbReference type="AlphaFoldDB" id="A0A6A4AQG2"/>
<evidence type="ECO:0000313" key="3">
    <source>
        <dbReference type="Proteomes" id="UP000434957"/>
    </source>
</evidence>
<evidence type="ECO:0000313" key="2">
    <source>
        <dbReference type="EMBL" id="KAE9261178.1"/>
    </source>
</evidence>
<comment type="caution">
    <text evidence="2">The sequence shown here is derived from an EMBL/GenBank/DDBJ whole genome shotgun (WGS) entry which is preliminary data.</text>
</comment>
<proteinExistence type="predicted"/>